<feature type="domain" description="CBS" evidence="3">
    <location>
        <begin position="77"/>
        <end position="134"/>
    </location>
</feature>
<dbReference type="PANTHER" id="PTHR43080">
    <property type="entry name" value="CBS DOMAIN-CONTAINING PROTEIN CBSX3, MITOCHONDRIAL"/>
    <property type="match status" value="1"/>
</dbReference>
<gene>
    <name evidence="4" type="ORF">C8261_06770</name>
</gene>
<keyword evidence="1 2" id="KW-0129">CBS domain</keyword>
<dbReference type="Proteomes" id="UP000241193">
    <property type="component" value="Unassembled WGS sequence"/>
</dbReference>
<evidence type="ECO:0000256" key="1">
    <source>
        <dbReference type="ARBA" id="ARBA00023122"/>
    </source>
</evidence>
<evidence type="ECO:0000313" key="5">
    <source>
        <dbReference type="Proteomes" id="UP000241193"/>
    </source>
</evidence>
<dbReference type="SUPFAM" id="SSF54631">
    <property type="entry name" value="CBS-domain pair"/>
    <property type="match status" value="1"/>
</dbReference>
<accession>A0A2T4IH43</accession>
<dbReference type="Gene3D" id="3.10.580.10">
    <property type="entry name" value="CBS-domain"/>
    <property type="match status" value="1"/>
</dbReference>
<name>A0A2T4IH43_9RHOO</name>
<evidence type="ECO:0000259" key="3">
    <source>
        <dbReference type="PROSITE" id="PS51371"/>
    </source>
</evidence>
<evidence type="ECO:0000256" key="2">
    <source>
        <dbReference type="PROSITE-ProRule" id="PRU00703"/>
    </source>
</evidence>
<dbReference type="EMBL" id="PZKC01000004">
    <property type="protein sequence ID" value="PTD97085.1"/>
    <property type="molecule type" value="Genomic_DNA"/>
</dbReference>
<reference evidence="4 5" key="2">
    <citation type="submission" date="2018-04" db="EMBL/GenBank/DDBJ databases">
        <title>Thauera lacus sp. nov., isolated from an saline lake in Inner Mongolia, China.</title>
        <authorList>
            <person name="Liang Q.-Y."/>
        </authorList>
    </citation>
    <scope>NUCLEOTIDE SEQUENCE [LARGE SCALE GENOMIC DNA]</scope>
    <source>
        <strain evidence="4 5">D20</strain>
    </source>
</reference>
<dbReference type="InterPro" id="IPR051257">
    <property type="entry name" value="Diverse_CBS-Domain"/>
</dbReference>
<proteinExistence type="predicted"/>
<protein>
    <submittedName>
        <fullName evidence="4">Inosine-5-monophosphate dehydrogenase</fullName>
    </submittedName>
</protein>
<comment type="caution">
    <text evidence="4">The sequence shown here is derived from an EMBL/GenBank/DDBJ whole genome shotgun (WGS) entry which is preliminary data.</text>
</comment>
<sequence>MPTRLISEVIEGQQILTCSADSGVREICRRMTERRVGAVMVVDDQGKLRGIFTERDALGRVLAAGRDPDTTTVGEVMTPDPLCVSAQRALGHALHLMYDNGFRHVPVVEGGRPLGMVSARDALGAELCAFEDELERREQITELL</sequence>
<dbReference type="SMART" id="SM00116">
    <property type="entry name" value="CBS"/>
    <property type="match status" value="2"/>
</dbReference>
<feature type="domain" description="CBS" evidence="3">
    <location>
        <begin position="9"/>
        <end position="68"/>
    </location>
</feature>
<dbReference type="AlphaFoldDB" id="A0A2T4IH43"/>
<reference evidence="4 5" key="1">
    <citation type="submission" date="2018-03" db="EMBL/GenBank/DDBJ databases">
        <authorList>
            <person name="Keele B.F."/>
        </authorList>
    </citation>
    <scope>NUCLEOTIDE SEQUENCE [LARGE SCALE GENOMIC DNA]</scope>
    <source>
        <strain evidence="4 5">D20</strain>
    </source>
</reference>
<dbReference type="OrthoDB" id="9807125at2"/>
<dbReference type="PROSITE" id="PS51371">
    <property type="entry name" value="CBS"/>
    <property type="match status" value="2"/>
</dbReference>
<keyword evidence="5" id="KW-1185">Reference proteome</keyword>
<organism evidence="4 5">
    <name type="scientific">Pseudothauera lacus</name>
    <dbReference type="NCBI Taxonomy" id="2136175"/>
    <lineage>
        <taxon>Bacteria</taxon>
        <taxon>Pseudomonadati</taxon>
        <taxon>Pseudomonadota</taxon>
        <taxon>Betaproteobacteria</taxon>
        <taxon>Rhodocyclales</taxon>
        <taxon>Zoogloeaceae</taxon>
        <taxon>Pseudothauera</taxon>
    </lineage>
</organism>
<dbReference type="PANTHER" id="PTHR43080:SF2">
    <property type="entry name" value="CBS DOMAIN-CONTAINING PROTEIN"/>
    <property type="match status" value="1"/>
</dbReference>
<dbReference type="InterPro" id="IPR000644">
    <property type="entry name" value="CBS_dom"/>
</dbReference>
<dbReference type="Pfam" id="PF00571">
    <property type="entry name" value="CBS"/>
    <property type="match status" value="2"/>
</dbReference>
<dbReference type="RefSeq" id="WP_107492894.1">
    <property type="nucleotide sequence ID" value="NZ_PZKC01000004.1"/>
</dbReference>
<dbReference type="InterPro" id="IPR046342">
    <property type="entry name" value="CBS_dom_sf"/>
</dbReference>
<evidence type="ECO:0000313" key="4">
    <source>
        <dbReference type="EMBL" id="PTD97085.1"/>
    </source>
</evidence>